<dbReference type="Proteomes" id="UP000576082">
    <property type="component" value="Unassembled WGS sequence"/>
</dbReference>
<comment type="similarity">
    <text evidence="1">Belongs to the AAA ATPase family.</text>
</comment>
<sequence length="495" mass="57640">MFNFNNQTIAKKTPKFKNPLELCVNTLVLHIDEYIKQFTNKEESKPSKFSTDLAFYKALLEKFPESHFYALSQKFNLEGQDIAFLTFAYAWEYCDNVFSTFYSEENNSILHYNFKGKRSSNQKKYIPYLNAFLQLYFPENRERMSFYFMDPKHPLIQQKIISFEYLDKESEVLGKLFSVMKLSENFAHYLHGGSYPPLDAEVGFPAKLTQSKLDFDEVVLTEATQESLSPFLTWVKIHKKIRAQKDQPFYKKIKTNKLYVFSGPPGTGKTLTATTIGQKYGLQTYVLEISKVVSKYIGEFEKSMERVFQKLDGQNTILFIDEADSLFTKRSEEISDAKDKYANQEMSYLLQRVEQFDGIVVLATNVRDIRMHFDKAMLRRVSEIIEFGFPLKNERLKLWKNAIAPPFKYATSVVENLAEEFQVTGASIVSAMSNVLIECFDQEIFEIPKDIIEKHLEREYYKRDSRFGICRDDAPPALLVEQRLGRTAVHSGKRM</sequence>
<proteinExistence type="inferred from homology"/>
<accession>A0A7X9XCA3</accession>
<comment type="caution">
    <text evidence="5">The sequence shown here is derived from an EMBL/GenBank/DDBJ whole genome shotgun (WGS) entry which is preliminary data.</text>
</comment>
<gene>
    <name evidence="5" type="ORF">HHU12_26435</name>
</gene>
<dbReference type="PANTHER" id="PTHR23073">
    <property type="entry name" value="26S PROTEASOME REGULATORY SUBUNIT"/>
    <property type="match status" value="1"/>
</dbReference>
<reference evidence="5 6" key="1">
    <citation type="submission" date="2020-04" db="EMBL/GenBank/DDBJ databases">
        <title>Flammeovirga sp. SR4, a novel species isolated from seawater.</title>
        <authorList>
            <person name="Wang X."/>
        </authorList>
    </citation>
    <scope>NUCLEOTIDE SEQUENCE [LARGE SCALE GENOMIC DNA]</scope>
    <source>
        <strain evidence="5 6">ATCC 23126</strain>
    </source>
</reference>
<evidence type="ECO:0000313" key="6">
    <source>
        <dbReference type="Proteomes" id="UP000576082"/>
    </source>
</evidence>
<evidence type="ECO:0000256" key="2">
    <source>
        <dbReference type="ARBA" id="ARBA00022741"/>
    </source>
</evidence>
<dbReference type="CDD" id="cd19481">
    <property type="entry name" value="RecA-like_protease"/>
    <property type="match status" value="1"/>
</dbReference>
<dbReference type="AlphaFoldDB" id="A0A7X9XCA3"/>
<keyword evidence="2" id="KW-0547">Nucleotide-binding</keyword>
<dbReference type="InterPro" id="IPR003593">
    <property type="entry name" value="AAA+_ATPase"/>
</dbReference>
<dbReference type="Pfam" id="PF00004">
    <property type="entry name" value="AAA"/>
    <property type="match status" value="1"/>
</dbReference>
<keyword evidence="6" id="KW-1185">Reference proteome</keyword>
<feature type="domain" description="AAA+ ATPase" evidence="4">
    <location>
        <begin position="255"/>
        <end position="391"/>
    </location>
</feature>
<evidence type="ECO:0000256" key="1">
    <source>
        <dbReference type="ARBA" id="ARBA00006914"/>
    </source>
</evidence>
<dbReference type="InterPro" id="IPR027417">
    <property type="entry name" value="P-loop_NTPase"/>
</dbReference>
<organism evidence="5 6">
    <name type="scientific">Flammeovirga aprica JL-4</name>
    <dbReference type="NCBI Taxonomy" id="694437"/>
    <lineage>
        <taxon>Bacteria</taxon>
        <taxon>Pseudomonadati</taxon>
        <taxon>Bacteroidota</taxon>
        <taxon>Cytophagia</taxon>
        <taxon>Cytophagales</taxon>
        <taxon>Flammeovirgaceae</taxon>
        <taxon>Flammeovirga</taxon>
    </lineage>
</organism>
<dbReference type="InterPro" id="IPR050221">
    <property type="entry name" value="26S_Proteasome_ATPase"/>
</dbReference>
<evidence type="ECO:0000313" key="5">
    <source>
        <dbReference type="EMBL" id="NME71533.1"/>
    </source>
</evidence>
<dbReference type="EMBL" id="JABANE010000102">
    <property type="protein sequence ID" value="NME71533.1"/>
    <property type="molecule type" value="Genomic_DNA"/>
</dbReference>
<dbReference type="RefSeq" id="WP_169659747.1">
    <property type="nucleotide sequence ID" value="NZ_JABANE010000102.1"/>
</dbReference>
<dbReference type="GO" id="GO:0016887">
    <property type="term" value="F:ATP hydrolysis activity"/>
    <property type="evidence" value="ECO:0007669"/>
    <property type="project" value="InterPro"/>
</dbReference>
<evidence type="ECO:0000259" key="4">
    <source>
        <dbReference type="SMART" id="SM00382"/>
    </source>
</evidence>
<dbReference type="Gene3D" id="3.40.50.300">
    <property type="entry name" value="P-loop containing nucleotide triphosphate hydrolases"/>
    <property type="match status" value="1"/>
</dbReference>
<name>A0A7X9XCA3_9BACT</name>
<dbReference type="SUPFAM" id="SSF52540">
    <property type="entry name" value="P-loop containing nucleoside triphosphate hydrolases"/>
    <property type="match status" value="1"/>
</dbReference>
<dbReference type="SMART" id="SM00382">
    <property type="entry name" value="AAA"/>
    <property type="match status" value="1"/>
</dbReference>
<protein>
    <submittedName>
        <fullName evidence="5">AAA family ATPase</fullName>
    </submittedName>
</protein>
<dbReference type="GO" id="GO:0005524">
    <property type="term" value="F:ATP binding"/>
    <property type="evidence" value="ECO:0007669"/>
    <property type="project" value="UniProtKB-KW"/>
</dbReference>
<keyword evidence="3" id="KW-0067">ATP-binding</keyword>
<dbReference type="InterPro" id="IPR003959">
    <property type="entry name" value="ATPase_AAA_core"/>
</dbReference>
<evidence type="ECO:0000256" key="3">
    <source>
        <dbReference type="ARBA" id="ARBA00022840"/>
    </source>
</evidence>